<gene>
    <name evidence="4" type="ORF">FBR43_11925</name>
</gene>
<evidence type="ECO:0000313" key="5">
    <source>
        <dbReference type="Proteomes" id="UP000309138"/>
    </source>
</evidence>
<sequence>MPELRRAAKRPRTVPPVPAGARPNRFELALRDRNHDLAHRNTRNQKEKIMISIGRTLILTTALGLAVPALAQTTPGTMPSGATPGTSGTPPQTAPMTPPAATPPAGTTATATATTVSDADVGKFAKAMVAIDAVQKDAAITPEQKQTQMAAKVQEAGLDPARFNEIGRATQSDPALQAKVQTAITAEMGGATPTQ</sequence>
<evidence type="ECO:0000256" key="1">
    <source>
        <dbReference type="SAM" id="MobiDB-lite"/>
    </source>
</evidence>
<accession>A0A4U1L3S6</accession>
<dbReference type="Proteomes" id="UP000309138">
    <property type="component" value="Unassembled WGS sequence"/>
</dbReference>
<organism evidence="4 5">
    <name type="scientific">Sphingomonas baiyangensis</name>
    <dbReference type="NCBI Taxonomy" id="2572576"/>
    <lineage>
        <taxon>Bacteria</taxon>
        <taxon>Pseudomonadati</taxon>
        <taxon>Pseudomonadota</taxon>
        <taxon>Alphaproteobacteria</taxon>
        <taxon>Sphingomonadales</taxon>
        <taxon>Sphingomonadaceae</taxon>
        <taxon>Sphingomonas</taxon>
    </lineage>
</organism>
<feature type="region of interest" description="Disordered" evidence="1">
    <location>
        <begin position="74"/>
        <end position="110"/>
    </location>
</feature>
<feature type="region of interest" description="Disordered" evidence="1">
    <location>
        <begin position="1"/>
        <end position="24"/>
    </location>
</feature>
<keyword evidence="2" id="KW-0472">Membrane</keyword>
<feature type="domain" description="DUF4168" evidence="3">
    <location>
        <begin position="144"/>
        <end position="180"/>
    </location>
</feature>
<dbReference type="AlphaFoldDB" id="A0A4U1L3S6"/>
<dbReference type="Pfam" id="PF13767">
    <property type="entry name" value="DUF4168"/>
    <property type="match status" value="1"/>
</dbReference>
<keyword evidence="5" id="KW-1185">Reference proteome</keyword>
<protein>
    <submittedName>
        <fullName evidence="4">DUF4168 domain-containing protein</fullName>
    </submittedName>
</protein>
<feature type="compositionally biased region" description="Pro residues" evidence="1">
    <location>
        <begin position="92"/>
        <end position="102"/>
    </location>
</feature>
<dbReference type="InterPro" id="IPR025433">
    <property type="entry name" value="DUF4168"/>
</dbReference>
<proteinExistence type="predicted"/>
<feature type="transmembrane region" description="Helical" evidence="2">
    <location>
        <begin position="49"/>
        <end position="71"/>
    </location>
</feature>
<reference evidence="4 5" key="1">
    <citation type="submission" date="2019-04" db="EMBL/GenBank/DDBJ databases">
        <authorList>
            <person name="Yang Y."/>
            <person name="Wei D."/>
        </authorList>
    </citation>
    <scope>NUCLEOTIDE SEQUENCE [LARGE SCALE GENOMIC DNA]</scope>
    <source>
        <strain evidence="4 5">L-1-4w-11</strain>
    </source>
</reference>
<dbReference type="EMBL" id="SWKR01000002">
    <property type="protein sequence ID" value="TKD51382.1"/>
    <property type="molecule type" value="Genomic_DNA"/>
</dbReference>
<evidence type="ECO:0000313" key="4">
    <source>
        <dbReference type="EMBL" id="TKD51382.1"/>
    </source>
</evidence>
<comment type="caution">
    <text evidence="4">The sequence shown here is derived from an EMBL/GenBank/DDBJ whole genome shotgun (WGS) entry which is preliminary data.</text>
</comment>
<keyword evidence="2" id="KW-1133">Transmembrane helix</keyword>
<evidence type="ECO:0000259" key="3">
    <source>
        <dbReference type="Pfam" id="PF13767"/>
    </source>
</evidence>
<keyword evidence="2" id="KW-0812">Transmembrane</keyword>
<evidence type="ECO:0000256" key="2">
    <source>
        <dbReference type="SAM" id="Phobius"/>
    </source>
</evidence>
<name>A0A4U1L3S6_9SPHN</name>
<dbReference type="OrthoDB" id="7586068at2"/>